<protein>
    <submittedName>
        <fullName evidence="3">Uncharacterized protein</fullName>
    </submittedName>
</protein>
<keyword evidence="1" id="KW-0945">Host-virus interaction</keyword>
<sequence>MQTQVNDYMQSAYYQMVNKQWTLQYFTDHVWARRSRVWTDTIKRTHPLNGFAYSTSRSVKSEIRQDSGCTWQAVDRNQMWAKHPLLNLFDPTGSIFRDKNRNGEIVPWSPDPQLRAAMYNKIRSDVRGEACNLAVAMAEYRQTAKLFRDLAEVVTSRGRSLLKKHPELRYKRRGRVSVAPGNKSDLSSSASNAWLQFTYGIRPLAQDMYTSVNALRNTMDIAPPVLNGVVRRRDSSAQTGFVRSAYPYMSGAAAVNRTYEVFLRSQYRATLNANAARNTLVQFGMVNPASVVYELVPYSFVIDWWVNVGEVIASLDNLLLLDKLEVIDSTSRRAAHRLIPDSSQFIEKGEAFVYTRTDNRTAAVEIPRIATLLYKPSVSRGHIMNGLALFQQFSTRSRFNPHRI</sequence>
<dbReference type="Pfam" id="PF03863">
    <property type="entry name" value="Phage_mat-A"/>
    <property type="match status" value="1"/>
</dbReference>
<organism evidence="3">
    <name type="scientific">Hubei levi-like virus 11</name>
    <dbReference type="NCBI Taxonomy" id="1922910"/>
    <lineage>
        <taxon>Viruses</taxon>
        <taxon>Riboviria</taxon>
    </lineage>
</organism>
<evidence type="ECO:0000313" key="3">
    <source>
        <dbReference type="EMBL" id="APG77235.1"/>
    </source>
</evidence>
<accession>A0A1L3KIV7</accession>
<dbReference type="InterPro" id="IPR005563">
    <property type="entry name" value="A_protein"/>
</dbReference>
<evidence type="ECO:0000256" key="1">
    <source>
        <dbReference type="ARBA" id="ARBA00023104"/>
    </source>
</evidence>
<reference evidence="3" key="1">
    <citation type="journal article" date="2016" name="Nature">
        <title>Redefining the invertebrate RNA virosphere.</title>
        <authorList>
            <person name="Shi M."/>
            <person name="Lin X.D."/>
            <person name="Tian J.H."/>
            <person name="Chen L.J."/>
            <person name="Chen X."/>
            <person name="Li C.X."/>
            <person name="Qin X.C."/>
            <person name="Li J."/>
            <person name="Cao J.P."/>
            <person name="Eden J.S."/>
            <person name="Buchmann J."/>
            <person name="Wang W."/>
            <person name="Xu J."/>
            <person name="Holmes E.C."/>
            <person name="Zhang Y.Z."/>
        </authorList>
    </citation>
    <scope>NUCLEOTIDE SEQUENCE</scope>
    <source>
        <strain evidence="3">WHWN53995</strain>
    </source>
</reference>
<keyword evidence="1" id="KW-1160">Virus entry into host cell</keyword>
<dbReference type="GO" id="GO:0039666">
    <property type="term" value="P:virion attachment to host cell pilus"/>
    <property type="evidence" value="ECO:0007669"/>
    <property type="project" value="UniProtKB-KW"/>
</dbReference>
<name>A0A1L3KIV7_9VIRU</name>
<keyword evidence="1" id="KW-0946">Virion</keyword>
<comment type="similarity">
    <text evidence="2">Belongs to the Leviviricetes maturation protein family.</text>
</comment>
<evidence type="ECO:0000256" key="2">
    <source>
        <dbReference type="ARBA" id="ARBA00035110"/>
    </source>
</evidence>
<keyword evidence="1" id="KW-1161">Viral attachment to host cell</keyword>
<keyword evidence="1" id="KW-1175">Viral attachment to host cell pilus</keyword>
<dbReference type="EMBL" id="KX883591">
    <property type="protein sequence ID" value="APG77235.1"/>
    <property type="molecule type" value="Genomic_RNA"/>
</dbReference>
<proteinExistence type="inferred from homology"/>